<feature type="compositionally biased region" description="Basic and acidic residues" evidence="1">
    <location>
        <begin position="218"/>
        <end position="234"/>
    </location>
</feature>
<dbReference type="AlphaFoldDB" id="A0A4R4UT17"/>
<feature type="region of interest" description="Disordered" evidence="1">
    <location>
        <begin position="102"/>
        <end position="427"/>
    </location>
</feature>
<name>A0A4R4UT17_9PSEU</name>
<organism evidence="2 3">
    <name type="scientific">Saccharopolyspora aridisoli</name>
    <dbReference type="NCBI Taxonomy" id="2530385"/>
    <lineage>
        <taxon>Bacteria</taxon>
        <taxon>Bacillati</taxon>
        <taxon>Actinomycetota</taxon>
        <taxon>Actinomycetes</taxon>
        <taxon>Pseudonocardiales</taxon>
        <taxon>Pseudonocardiaceae</taxon>
        <taxon>Saccharopolyspora</taxon>
    </lineage>
</organism>
<sequence>MGLLDLFRRRASSRDDNPAPPVTAPGWDGGWRRAAQDIGVLQRDACDVTGGRQFRDAVASYRDHGVMTELGHLLDPGAPSGVVHGLLGSTVGVPVQRSAGAELPVRSTAQSDEPPSRSDESSSGVVNPVVPRVRPRRTSPPLTVARLPRPIAPRAVRAIRPQTSSEPAPAQSPSPESPSSTSSEVGAGTVVQRRIAGRSAAAAPLRDLPPSAVVVPSVDHDVTPPVVDRREDGRASAAPPGGRDTDHDRPTVVNRASRDHGEVARPETRSDAMPSQDRETGHARSPVVQRSVAPDSGGTPRDTRPRLGIGPPISQLPESAAPASSDESGRPITAGAAPPSGERPVVQREHPSAMARPGTNSPASQQDAPVPHRPHKTVEPTSPPGDVVQRLVRPEVVNRVPTTGNSPSPHAVVPTPADRRLTPAPPQ</sequence>
<evidence type="ECO:0000313" key="2">
    <source>
        <dbReference type="EMBL" id="TDC95538.1"/>
    </source>
</evidence>
<feature type="region of interest" description="Disordered" evidence="1">
    <location>
        <begin position="9"/>
        <end position="30"/>
    </location>
</feature>
<dbReference type="RefSeq" id="WP_207920107.1">
    <property type="nucleotide sequence ID" value="NZ_SMKV01000004.1"/>
</dbReference>
<feature type="compositionally biased region" description="Low complexity" evidence="1">
    <location>
        <begin position="139"/>
        <end position="169"/>
    </location>
</feature>
<feature type="compositionally biased region" description="Polar residues" evidence="1">
    <location>
        <begin position="358"/>
        <end position="367"/>
    </location>
</feature>
<dbReference type="Proteomes" id="UP000294744">
    <property type="component" value="Unassembled WGS sequence"/>
</dbReference>
<accession>A0A4R4UT17</accession>
<feature type="compositionally biased region" description="Low complexity" evidence="1">
    <location>
        <begin position="317"/>
        <end position="326"/>
    </location>
</feature>
<feature type="non-terminal residue" evidence="2">
    <location>
        <position position="427"/>
    </location>
</feature>
<evidence type="ECO:0000313" key="3">
    <source>
        <dbReference type="Proteomes" id="UP000294744"/>
    </source>
</evidence>
<gene>
    <name evidence="2" type="ORF">E1161_05050</name>
</gene>
<proteinExistence type="predicted"/>
<comment type="caution">
    <text evidence="2">The sequence shown here is derived from an EMBL/GenBank/DDBJ whole genome shotgun (WGS) entry which is preliminary data.</text>
</comment>
<dbReference type="EMBL" id="SMKV01000004">
    <property type="protein sequence ID" value="TDC95538.1"/>
    <property type="molecule type" value="Genomic_DNA"/>
</dbReference>
<protein>
    <submittedName>
        <fullName evidence="2">Uncharacterized protein</fullName>
    </submittedName>
</protein>
<reference evidence="2 3" key="1">
    <citation type="submission" date="2019-03" db="EMBL/GenBank/DDBJ databases">
        <title>Draft genome sequences of novel Actinobacteria.</title>
        <authorList>
            <person name="Sahin N."/>
            <person name="Ay H."/>
            <person name="Saygin H."/>
        </authorList>
    </citation>
    <scope>NUCLEOTIDE SEQUENCE [LARGE SCALE GENOMIC DNA]</scope>
    <source>
        <strain evidence="2 3">16K404</strain>
    </source>
</reference>
<feature type="compositionally biased region" description="Basic and acidic residues" evidence="1">
    <location>
        <begin position="243"/>
        <end position="282"/>
    </location>
</feature>
<evidence type="ECO:0000256" key="1">
    <source>
        <dbReference type="SAM" id="MobiDB-lite"/>
    </source>
</evidence>
<keyword evidence="3" id="KW-1185">Reference proteome</keyword>
<feature type="compositionally biased region" description="Low complexity" evidence="1">
    <location>
        <begin position="121"/>
        <end position="132"/>
    </location>
</feature>